<evidence type="ECO:0000256" key="1">
    <source>
        <dbReference type="ARBA" id="ARBA00004123"/>
    </source>
</evidence>
<sequence length="688" mass="77791">MFHTSDSKSMMDYELHHSPSINLNEFDHINRNDDNNHGIPQIKYDDDIISYGHYAIMRKTFDVNSCKLVRFDKEKKILTNSLIGMRFGSTFELPSNDKSLKIVNIEDYIATKTDPIGESGMQKDNRSIRDDNSSQKLSRNDIEKIKRETSGEAVIKSLIENSKTFGEKNVFAQAKYLQKKQQKYMNLYTVLKPTIKFLMEMYYSQGPAKNNYLRLDSLAQILTFSNIMSDGRYMVIDSNLGILSSAIMEKTSGKCQIIQIETKEVGNASQRQAVYALNYPKSVLEQCLSCISIYQVAKLLNETEHNDTFKSLTYHNLLKQRKSEKLQLEEQKATNLLREKNLDALLIMSKEYDPYCLAQILLKFLSPSRPLVIFSPTIEPLKNCFVKLKSDCVFLRLSETWLRKYQVLNDRTRPEMIMNASSGFILTGIKINSLFCPYKKSNQQSFSSMAWRCHGQTNQELVNNLKKNGIIKDPKVERAMLSVDRGNYVDYDKYSDSPASIGYGATISAPHMHAYALELLKDHLKEGTQNIINGFLTAYLIGEKVLDVGSGSGYLTACMAIMVGKTGKAVGIEHIPELADKSLENIRKGNADLLNEDRIIINVGDGRLGLPQYQPFNAIHVGAAAATLPQPLVDQLKPGGRMIIPVGPRGGDQSLEQIDKLENGSIKRERIMGVIYVPLTDKNSQWSR</sequence>
<dbReference type="Gene3D" id="3.40.50.150">
    <property type="entry name" value="Vaccinia Virus protein VP39"/>
    <property type="match status" value="2"/>
</dbReference>
<evidence type="ECO:0000256" key="2">
    <source>
        <dbReference type="ARBA" id="ARBA00005369"/>
    </source>
</evidence>
<evidence type="ECO:0000256" key="16">
    <source>
        <dbReference type="ARBA" id="ARBA00042126"/>
    </source>
</evidence>
<evidence type="ECO:0000256" key="17">
    <source>
        <dbReference type="SAM" id="MobiDB-lite"/>
    </source>
</evidence>
<evidence type="ECO:0000256" key="7">
    <source>
        <dbReference type="ARBA" id="ARBA00022679"/>
    </source>
</evidence>
<evidence type="ECO:0000256" key="12">
    <source>
        <dbReference type="ARBA" id="ARBA00031350"/>
    </source>
</evidence>
<dbReference type="GO" id="GO:0005634">
    <property type="term" value="C:nucleus"/>
    <property type="evidence" value="ECO:0007669"/>
    <property type="project" value="UniProtKB-SubCell"/>
</dbReference>
<dbReference type="CDD" id="cd02440">
    <property type="entry name" value="AdoMet_MTases"/>
    <property type="match status" value="1"/>
</dbReference>
<dbReference type="PANTHER" id="PTHR12945">
    <property type="entry name" value="TRANSLATION INITIATION FACTOR EIF3-RELATED"/>
    <property type="match status" value="1"/>
</dbReference>
<dbReference type="InterPro" id="IPR029063">
    <property type="entry name" value="SAM-dependent_MTases_sf"/>
</dbReference>
<feature type="region of interest" description="Disordered" evidence="17">
    <location>
        <begin position="114"/>
        <end position="138"/>
    </location>
</feature>
<dbReference type="NCBIfam" id="TIGR00080">
    <property type="entry name" value="pimt"/>
    <property type="match status" value="1"/>
</dbReference>
<keyword evidence="7 18" id="KW-0808">Transferase</keyword>
<proteinExistence type="inferred from homology"/>
<evidence type="ECO:0000256" key="3">
    <source>
        <dbReference type="ARBA" id="ARBA00008320"/>
    </source>
</evidence>
<evidence type="ECO:0000313" key="18">
    <source>
        <dbReference type="EMBL" id="KAF7488582.1"/>
    </source>
</evidence>
<keyword evidence="6 18" id="KW-0489">Methyltransferase</keyword>
<reference evidence="19" key="3">
    <citation type="submission" date="2022-06" db="UniProtKB">
        <authorList>
            <consortium name="EnsemblMetazoa"/>
        </authorList>
    </citation>
    <scope>IDENTIFICATION</scope>
</reference>
<dbReference type="OrthoDB" id="10254665at2759"/>
<name>A0A834R1N8_SARSC</name>
<keyword evidence="8" id="KW-0949">S-adenosyl-L-methionine</keyword>
<dbReference type="SUPFAM" id="SSF53335">
    <property type="entry name" value="S-adenosyl-L-methionine-dependent methyltransferases"/>
    <property type="match status" value="1"/>
</dbReference>
<organism evidence="18">
    <name type="scientific">Sarcoptes scabiei</name>
    <name type="common">Itch mite</name>
    <name type="synonym">Acarus scabiei</name>
    <dbReference type="NCBI Taxonomy" id="52283"/>
    <lineage>
        <taxon>Eukaryota</taxon>
        <taxon>Metazoa</taxon>
        <taxon>Ecdysozoa</taxon>
        <taxon>Arthropoda</taxon>
        <taxon>Chelicerata</taxon>
        <taxon>Arachnida</taxon>
        <taxon>Acari</taxon>
        <taxon>Acariformes</taxon>
        <taxon>Sarcoptiformes</taxon>
        <taxon>Astigmata</taxon>
        <taxon>Psoroptidia</taxon>
        <taxon>Sarcoptoidea</taxon>
        <taxon>Sarcoptidae</taxon>
        <taxon>Sarcoptinae</taxon>
        <taxon>Sarcoptes</taxon>
    </lineage>
</organism>
<evidence type="ECO:0000313" key="19">
    <source>
        <dbReference type="EnsemblMetazoa" id="KAF7488582.1"/>
    </source>
</evidence>
<evidence type="ECO:0000256" key="10">
    <source>
        <dbReference type="ARBA" id="ARBA00023242"/>
    </source>
</evidence>
<comment type="similarity">
    <text evidence="3">Belongs to the TRM6/GCD10 family.</text>
</comment>
<evidence type="ECO:0000256" key="9">
    <source>
        <dbReference type="ARBA" id="ARBA00022694"/>
    </source>
</evidence>
<evidence type="ECO:0000256" key="15">
    <source>
        <dbReference type="ARBA" id="ARBA00040923"/>
    </source>
</evidence>
<gene>
    <name evidence="18" type="ORF">SSS_5137</name>
</gene>
<keyword evidence="9" id="KW-0819">tRNA processing</keyword>
<dbReference type="EC" id="2.1.1.77" evidence="4"/>
<keyword evidence="20" id="KW-1185">Reference proteome</keyword>
<comment type="subcellular location">
    <subcellularLocation>
        <location evidence="1">Nucleus</location>
    </subcellularLocation>
</comment>
<dbReference type="InterPro" id="IPR017423">
    <property type="entry name" value="TRM6"/>
</dbReference>
<dbReference type="EMBL" id="WVUK01000066">
    <property type="protein sequence ID" value="KAF7488582.1"/>
    <property type="molecule type" value="Genomic_DNA"/>
</dbReference>
<dbReference type="GO" id="GO:0004719">
    <property type="term" value="F:protein-L-isoaspartate (D-aspartate) O-methyltransferase activity"/>
    <property type="evidence" value="ECO:0007669"/>
    <property type="project" value="UniProtKB-EC"/>
</dbReference>
<evidence type="ECO:0000256" key="6">
    <source>
        <dbReference type="ARBA" id="ARBA00022603"/>
    </source>
</evidence>
<accession>A0A834R1N8</accession>
<reference evidence="18" key="2">
    <citation type="submission" date="2020-01" db="EMBL/GenBank/DDBJ databases">
        <authorList>
            <person name="Korhonen P.K.K."/>
            <person name="Guangxu M.G."/>
            <person name="Wang T.W."/>
            <person name="Stroehlein A.J.S."/>
            <person name="Young N.D."/>
            <person name="Ang C.-S.A."/>
            <person name="Fernando D.W.F."/>
            <person name="Lu H.L."/>
            <person name="Taylor S.T."/>
            <person name="Ehtesham M.E.M."/>
            <person name="Najaraj S.H.N."/>
            <person name="Harsha G.H.G."/>
            <person name="Madugundu A.M."/>
            <person name="Renuse S.R."/>
            <person name="Holt D.H."/>
            <person name="Pandey A.P."/>
            <person name="Papenfuss A.P."/>
            <person name="Gasser R.B.G."/>
            <person name="Fischer K.F."/>
        </authorList>
    </citation>
    <scope>NUCLEOTIDE SEQUENCE</scope>
    <source>
        <strain evidence="18">SSS_KF_BRIS2020</strain>
    </source>
</reference>
<dbReference type="PANTHER" id="PTHR12945:SF0">
    <property type="entry name" value="TRNA (ADENINE(58)-N(1))-METHYLTRANSFERASE NON-CATALYTIC SUBUNIT TRM6"/>
    <property type="match status" value="1"/>
</dbReference>
<dbReference type="Pfam" id="PF04189">
    <property type="entry name" value="Gcd10p"/>
    <property type="match status" value="1"/>
</dbReference>
<feature type="compositionally biased region" description="Basic and acidic residues" evidence="17">
    <location>
        <begin position="121"/>
        <end position="138"/>
    </location>
</feature>
<dbReference type="AlphaFoldDB" id="A0A834R1N8"/>
<dbReference type="Proteomes" id="UP000070412">
    <property type="component" value="Unassembled WGS sequence"/>
</dbReference>
<comment type="similarity">
    <text evidence="2">Belongs to the methyltransferase superfamily. L-isoaspartyl/D-aspartyl protein methyltransferase family.</text>
</comment>
<evidence type="ECO:0000256" key="8">
    <source>
        <dbReference type="ARBA" id="ARBA00022691"/>
    </source>
</evidence>
<evidence type="ECO:0000256" key="11">
    <source>
        <dbReference type="ARBA" id="ARBA00031323"/>
    </source>
</evidence>
<dbReference type="GO" id="GO:0030488">
    <property type="term" value="P:tRNA methylation"/>
    <property type="evidence" value="ECO:0007669"/>
    <property type="project" value="InterPro"/>
</dbReference>
<dbReference type="Pfam" id="PF01135">
    <property type="entry name" value="PCMT"/>
    <property type="match status" value="1"/>
</dbReference>
<evidence type="ECO:0000256" key="4">
    <source>
        <dbReference type="ARBA" id="ARBA00011890"/>
    </source>
</evidence>
<comment type="catalytic activity">
    <reaction evidence="14">
        <text>[protein]-L-isoaspartate + S-adenosyl-L-methionine = [protein]-L-isoaspartate alpha-methyl ester + S-adenosyl-L-homocysteine</text>
        <dbReference type="Rhea" id="RHEA:12705"/>
        <dbReference type="Rhea" id="RHEA-COMP:12143"/>
        <dbReference type="Rhea" id="RHEA-COMP:12144"/>
        <dbReference type="ChEBI" id="CHEBI:57856"/>
        <dbReference type="ChEBI" id="CHEBI:59789"/>
        <dbReference type="ChEBI" id="CHEBI:90596"/>
        <dbReference type="ChEBI" id="CHEBI:90598"/>
        <dbReference type="EC" id="2.1.1.77"/>
    </reaction>
    <physiologicalReaction direction="left-to-right" evidence="14">
        <dbReference type="Rhea" id="RHEA:12706"/>
    </physiologicalReaction>
</comment>
<dbReference type="FunFam" id="3.40.50.150:FF:000027">
    <property type="entry name" value="Protein-L-isoaspartate O-methyltransferase"/>
    <property type="match status" value="1"/>
</dbReference>
<evidence type="ECO:0000313" key="20">
    <source>
        <dbReference type="Proteomes" id="UP000070412"/>
    </source>
</evidence>
<keyword evidence="10" id="KW-0539">Nucleus</keyword>
<dbReference type="InterPro" id="IPR000682">
    <property type="entry name" value="PCMT"/>
</dbReference>
<dbReference type="GO" id="GO:0031515">
    <property type="term" value="C:tRNA (m1A) methyltransferase complex"/>
    <property type="evidence" value="ECO:0007669"/>
    <property type="project" value="InterPro"/>
</dbReference>
<protein>
    <recommendedName>
        <fullName evidence="15">Protein-L-isoaspartate(D-aspartate) O-methyltransferase</fullName>
        <ecNumber evidence="4">2.1.1.77</ecNumber>
    </recommendedName>
    <alternativeName>
        <fullName evidence="12">L-isoaspartyl protein carboxyl methyltransferase</fullName>
    </alternativeName>
    <alternativeName>
        <fullName evidence="16">Protein L-isoaspartyl/D-aspartyl methyltransferase</fullName>
    </alternativeName>
    <alternativeName>
        <fullName evidence="11">Protein-beta-aspartate methyltransferase</fullName>
    </alternativeName>
    <alternativeName>
        <fullName evidence="5">tRNA (adenine(58)-N(1))-methyltransferase non-catalytic subunit TRM6</fullName>
    </alternativeName>
    <alternativeName>
        <fullName evidence="13">tRNA(m1A58)-methyltransferase subunit TRM6</fullName>
    </alternativeName>
</protein>
<dbReference type="EnsemblMetazoa" id="SSS_5137s_mrna">
    <property type="protein sequence ID" value="KAF7488582.1"/>
    <property type="gene ID" value="SSS_5137"/>
</dbReference>
<reference evidence="20" key="1">
    <citation type="journal article" date="2020" name="PLoS Negl. Trop. Dis.">
        <title>High-quality nuclear genome for Sarcoptes scabiei-A critical resource for a neglected parasite.</title>
        <authorList>
            <person name="Korhonen P.K."/>
            <person name="Gasser R.B."/>
            <person name="Ma G."/>
            <person name="Wang T."/>
            <person name="Stroehlein A.J."/>
            <person name="Young N.D."/>
            <person name="Ang C.S."/>
            <person name="Fernando D.D."/>
            <person name="Lu H.C."/>
            <person name="Taylor S."/>
            <person name="Reynolds S.L."/>
            <person name="Mofiz E."/>
            <person name="Najaraj S.H."/>
            <person name="Gowda H."/>
            <person name="Madugundu A."/>
            <person name="Renuse S."/>
            <person name="Holt D."/>
            <person name="Pandey A."/>
            <person name="Papenfuss A.T."/>
            <person name="Fischer K."/>
        </authorList>
    </citation>
    <scope>NUCLEOTIDE SEQUENCE [LARGE SCALE GENOMIC DNA]</scope>
</reference>
<evidence type="ECO:0000256" key="14">
    <source>
        <dbReference type="ARBA" id="ARBA00035815"/>
    </source>
</evidence>
<evidence type="ECO:0000256" key="5">
    <source>
        <dbReference type="ARBA" id="ARBA00021704"/>
    </source>
</evidence>
<evidence type="ECO:0000256" key="13">
    <source>
        <dbReference type="ARBA" id="ARBA00032319"/>
    </source>
</evidence>